<keyword evidence="1" id="KW-0808">Transferase</keyword>
<feature type="domain" description="Beta-ketoacyl-[acyl-carrier-protein] synthase III C-terminal" evidence="3">
    <location>
        <begin position="217"/>
        <end position="306"/>
    </location>
</feature>
<dbReference type="GO" id="GO:0016746">
    <property type="term" value="F:acyltransferase activity"/>
    <property type="evidence" value="ECO:0007669"/>
    <property type="project" value="UniProtKB-KW"/>
</dbReference>
<evidence type="ECO:0000256" key="1">
    <source>
        <dbReference type="ARBA" id="ARBA00022679"/>
    </source>
</evidence>
<name>A0A097CS61_9ACTN</name>
<dbReference type="PANTHER" id="PTHR34069:SF2">
    <property type="entry name" value="BETA-KETOACYL-[ACYL-CARRIER-PROTEIN] SYNTHASE III"/>
    <property type="match status" value="1"/>
</dbReference>
<dbReference type="EMBL" id="KF826653">
    <property type="protein sequence ID" value="AIS85483.1"/>
    <property type="molecule type" value="Genomic_DNA"/>
</dbReference>
<accession>A0A097CS61</accession>
<dbReference type="PANTHER" id="PTHR34069">
    <property type="entry name" value="3-OXOACYL-[ACYL-CARRIER-PROTEIN] SYNTHASE 3"/>
    <property type="match status" value="1"/>
</dbReference>
<evidence type="ECO:0000313" key="4">
    <source>
        <dbReference type="EMBL" id="AIS85483.1"/>
    </source>
</evidence>
<protein>
    <submittedName>
        <fullName evidence="4">3-oxoacyl-(ACP) synthase III</fullName>
    </submittedName>
</protein>
<evidence type="ECO:0000259" key="3">
    <source>
        <dbReference type="Pfam" id="PF08541"/>
    </source>
</evidence>
<dbReference type="AlphaFoldDB" id="A0A097CS61"/>
<reference evidence="4" key="1">
    <citation type="journal article" date="2016" name="Appl. Microbiol. Biotechnol.">
        <title>Anti-MRSA and anti-TB metabolites from marine-derived Verrucosispora sp. MS100047.</title>
        <authorList>
            <person name="Huang P."/>
            <person name="Xie F."/>
            <person name="Ren B."/>
            <person name="Wang Q."/>
            <person name="Wang J."/>
            <person name="Wang Q."/>
            <person name="Abdel-Mageed W.M."/>
            <person name="Liu M."/>
            <person name="Han J."/>
            <person name="Oyeleye A."/>
            <person name="Shen J."/>
            <person name="Song F."/>
            <person name="Dai H."/>
            <person name="Liu X."/>
            <person name="Zhang L."/>
        </authorList>
    </citation>
    <scope>NUCLEOTIDE SEQUENCE</scope>
    <source>
        <strain evidence="4">MS100047</strain>
    </source>
</reference>
<dbReference type="Gene3D" id="3.40.47.10">
    <property type="match status" value="2"/>
</dbReference>
<proteinExistence type="predicted"/>
<sequence length="307" mass="33056">MTALLDVGCHLPARSVDIGDICVDADPKRLWTYRRLFGLKKVLRDPGQDLRPLLVAAVDSLTELRGNEHRVRYVVLGRTIVPAVRAGETLLEDVCVTLGLPNAVAFTLTQHACAAGLLAVDLAGQLLAADGDPDALALVLTGEKAFAPILETIPESTVMGEATAACLVTANGERDRLLGVATRTLGQFAESVPPQPLHPDFVKDHNEVLAEVIRQACRNAGVDIDDLALLLPHNVNMLSWSWTCRLLDVPLERVYLDNIAVTGHCFGADPFVNYVHARAADRLRPGDLYLMAAVGLGATFTAAVLRH</sequence>
<organism evidence="4">
    <name type="scientific">Verrucosispora sp. MS100047</name>
    <dbReference type="NCBI Taxonomy" id="1410949"/>
    <lineage>
        <taxon>Bacteria</taxon>
        <taxon>Bacillati</taxon>
        <taxon>Actinomycetota</taxon>
        <taxon>Actinomycetes</taxon>
        <taxon>Micromonosporales</taxon>
        <taxon>Micromonosporaceae</taxon>
        <taxon>Micromonospora</taxon>
    </lineage>
</organism>
<evidence type="ECO:0000256" key="2">
    <source>
        <dbReference type="ARBA" id="ARBA00023315"/>
    </source>
</evidence>
<keyword evidence="2" id="KW-0012">Acyltransferase</keyword>
<dbReference type="GO" id="GO:0044550">
    <property type="term" value="P:secondary metabolite biosynthetic process"/>
    <property type="evidence" value="ECO:0007669"/>
    <property type="project" value="TreeGrafter"/>
</dbReference>
<dbReference type="Pfam" id="PF08541">
    <property type="entry name" value="ACP_syn_III_C"/>
    <property type="match status" value="1"/>
</dbReference>
<dbReference type="InterPro" id="IPR013747">
    <property type="entry name" value="ACP_syn_III_C"/>
</dbReference>
<gene>
    <name evidence="4" type="ORF">VASRM7_244</name>
</gene>
<dbReference type="SUPFAM" id="SSF53901">
    <property type="entry name" value="Thiolase-like"/>
    <property type="match status" value="1"/>
</dbReference>
<dbReference type="InterPro" id="IPR016039">
    <property type="entry name" value="Thiolase-like"/>
</dbReference>